<dbReference type="GO" id="GO:0005886">
    <property type="term" value="C:plasma membrane"/>
    <property type="evidence" value="ECO:0007669"/>
    <property type="project" value="UniProtKB-SubCell"/>
</dbReference>
<organism evidence="8">
    <name type="scientific">marine sediment metagenome</name>
    <dbReference type="NCBI Taxonomy" id="412755"/>
    <lineage>
        <taxon>unclassified sequences</taxon>
        <taxon>metagenomes</taxon>
        <taxon>ecological metagenomes</taxon>
    </lineage>
</organism>
<feature type="non-terminal residue" evidence="8">
    <location>
        <position position="247"/>
    </location>
</feature>
<dbReference type="PANTHER" id="PTHR33362:SF3">
    <property type="entry name" value="SIALIC ACID TRAP TRANSPORTER PERMEASE PROTEIN SIAT"/>
    <property type="match status" value="1"/>
</dbReference>
<dbReference type="PANTHER" id="PTHR33362">
    <property type="entry name" value="SIALIC ACID TRAP TRANSPORTER PERMEASE PROTEIN SIAT-RELATED"/>
    <property type="match status" value="1"/>
</dbReference>
<accession>A0A0F9U0N6</accession>
<feature type="domain" description="TRAP C4-dicarboxylate transport system permease DctM subunit" evidence="7">
    <location>
        <begin position="7"/>
        <end position="96"/>
    </location>
</feature>
<keyword evidence="3" id="KW-0997">Cell inner membrane</keyword>
<dbReference type="EMBL" id="LAZR01000162">
    <property type="protein sequence ID" value="KKN85139.1"/>
    <property type="molecule type" value="Genomic_DNA"/>
</dbReference>
<dbReference type="GO" id="GO:0022857">
    <property type="term" value="F:transmembrane transporter activity"/>
    <property type="evidence" value="ECO:0007669"/>
    <property type="project" value="TreeGrafter"/>
</dbReference>
<evidence type="ECO:0000256" key="1">
    <source>
        <dbReference type="ARBA" id="ARBA00004429"/>
    </source>
</evidence>
<sequence>MLLISLFVLVLVLIMVGVPVAIALAGSSAMFILIEGRVPDVVVIHRMINGVDSFPLLAIPFFILAGNLMNTSGITERIFDFAKAIFGWMRGGLGHVKQMKPAADDLRLDPIGTERPVALGLIECKAVLAGVLQDYLGGDDAKDVPLRLLRQCELIVVSDPLCDHCLAHPLPPGVVRRQGQGPALERFEEVLEDLSRRAKREVFFEGVVIKFDQLKNDLILHYLEGFQMIPLKIATPNLSKKEFLPSL</sequence>
<evidence type="ECO:0000256" key="4">
    <source>
        <dbReference type="ARBA" id="ARBA00022692"/>
    </source>
</evidence>
<reference evidence="8" key="1">
    <citation type="journal article" date="2015" name="Nature">
        <title>Complex archaea that bridge the gap between prokaryotes and eukaryotes.</title>
        <authorList>
            <person name="Spang A."/>
            <person name="Saw J.H."/>
            <person name="Jorgensen S.L."/>
            <person name="Zaremba-Niedzwiedzka K."/>
            <person name="Martijn J."/>
            <person name="Lind A.E."/>
            <person name="van Eijk R."/>
            <person name="Schleper C."/>
            <person name="Guy L."/>
            <person name="Ettema T.J."/>
        </authorList>
    </citation>
    <scope>NUCLEOTIDE SEQUENCE</scope>
</reference>
<name>A0A0F9U0N6_9ZZZZ</name>
<proteinExistence type="predicted"/>
<keyword evidence="4" id="KW-0812">Transmembrane</keyword>
<gene>
    <name evidence="8" type="ORF">LCGC14_0281210</name>
</gene>
<evidence type="ECO:0000256" key="3">
    <source>
        <dbReference type="ARBA" id="ARBA00022519"/>
    </source>
</evidence>
<protein>
    <recommendedName>
        <fullName evidence="7">TRAP C4-dicarboxylate transport system permease DctM subunit domain-containing protein</fullName>
    </recommendedName>
</protein>
<evidence type="ECO:0000256" key="2">
    <source>
        <dbReference type="ARBA" id="ARBA00022475"/>
    </source>
</evidence>
<evidence type="ECO:0000313" key="8">
    <source>
        <dbReference type="EMBL" id="KKN85139.1"/>
    </source>
</evidence>
<evidence type="ECO:0000259" key="7">
    <source>
        <dbReference type="Pfam" id="PF06808"/>
    </source>
</evidence>
<dbReference type="AlphaFoldDB" id="A0A0F9U0N6"/>
<comment type="caution">
    <text evidence="8">The sequence shown here is derived from an EMBL/GenBank/DDBJ whole genome shotgun (WGS) entry which is preliminary data.</text>
</comment>
<comment type="subcellular location">
    <subcellularLocation>
        <location evidence="1">Cell inner membrane</location>
        <topology evidence="1">Multi-pass membrane protein</topology>
    </subcellularLocation>
</comment>
<evidence type="ECO:0000256" key="5">
    <source>
        <dbReference type="ARBA" id="ARBA00022989"/>
    </source>
</evidence>
<dbReference type="InterPro" id="IPR004681">
    <property type="entry name" value="TRAP_DctM"/>
</dbReference>
<keyword evidence="5" id="KW-1133">Transmembrane helix</keyword>
<dbReference type="InterPro" id="IPR010656">
    <property type="entry name" value="DctM"/>
</dbReference>
<keyword evidence="2" id="KW-1003">Cell membrane</keyword>
<dbReference type="Pfam" id="PF06808">
    <property type="entry name" value="DctM"/>
    <property type="match status" value="1"/>
</dbReference>
<evidence type="ECO:0000256" key="6">
    <source>
        <dbReference type="ARBA" id="ARBA00023136"/>
    </source>
</evidence>
<keyword evidence="6" id="KW-0472">Membrane</keyword>